<protein>
    <submittedName>
        <fullName evidence="1">Uncharacterized protein</fullName>
    </submittedName>
</protein>
<organism evidence="1 2">
    <name type="scientific">Ensete ventricosum</name>
    <name type="common">Abyssinian banana</name>
    <name type="synonym">Musa ensete</name>
    <dbReference type="NCBI Taxonomy" id="4639"/>
    <lineage>
        <taxon>Eukaryota</taxon>
        <taxon>Viridiplantae</taxon>
        <taxon>Streptophyta</taxon>
        <taxon>Embryophyta</taxon>
        <taxon>Tracheophyta</taxon>
        <taxon>Spermatophyta</taxon>
        <taxon>Magnoliopsida</taxon>
        <taxon>Liliopsida</taxon>
        <taxon>Zingiberales</taxon>
        <taxon>Musaceae</taxon>
        <taxon>Ensete</taxon>
    </lineage>
</organism>
<dbReference type="EMBL" id="JAQQAF010000002">
    <property type="protein sequence ID" value="KAJ8506592.1"/>
    <property type="molecule type" value="Genomic_DNA"/>
</dbReference>
<keyword evidence="2" id="KW-1185">Reference proteome</keyword>
<name>A0AAV8Q787_ENSVE</name>
<accession>A0AAV8Q787</accession>
<sequence>MPDQESTACCAAPVAPAGGFFFFGLRDSCPPFFKLQPSCHFSPIGSSEQQHGRWLPFSAMNVVSIMAGTIFCSFHVSPGRCHTKAELLKIVEMLRRTELNCAQIRRVAAGGNNALLGEPKPPFVQGSSNYGCR</sequence>
<dbReference type="Proteomes" id="UP001222027">
    <property type="component" value="Unassembled WGS sequence"/>
</dbReference>
<reference evidence="1 2" key="1">
    <citation type="submission" date="2022-12" db="EMBL/GenBank/DDBJ databases">
        <title>Chromosome-scale assembly of the Ensete ventricosum genome.</title>
        <authorList>
            <person name="Dussert Y."/>
            <person name="Stocks J."/>
            <person name="Wendawek A."/>
            <person name="Woldeyes F."/>
            <person name="Nichols R.A."/>
            <person name="Borrell J.S."/>
        </authorList>
    </citation>
    <scope>NUCLEOTIDE SEQUENCE [LARGE SCALE GENOMIC DNA]</scope>
    <source>
        <strain evidence="2">cv. Maze</strain>
        <tissue evidence="1">Seeds</tissue>
    </source>
</reference>
<proteinExistence type="predicted"/>
<comment type="caution">
    <text evidence="1">The sequence shown here is derived from an EMBL/GenBank/DDBJ whole genome shotgun (WGS) entry which is preliminary data.</text>
</comment>
<evidence type="ECO:0000313" key="2">
    <source>
        <dbReference type="Proteomes" id="UP001222027"/>
    </source>
</evidence>
<dbReference type="AlphaFoldDB" id="A0AAV8Q787"/>
<gene>
    <name evidence="1" type="ORF">OPV22_007478</name>
</gene>
<evidence type="ECO:0000313" key="1">
    <source>
        <dbReference type="EMBL" id="KAJ8506592.1"/>
    </source>
</evidence>